<dbReference type="EMBL" id="VPFL01000038">
    <property type="protein sequence ID" value="TXF10024.1"/>
    <property type="molecule type" value="Genomic_DNA"/>
</dbReference>
<dbReference type="Proteomes" id="UP000321201">
    <property type="component" value="Unassembled WGS sequence"/>
</dbReference>
<dbReference type="InParanoid" id="A0A5C7EP37"/>
<keyword evidence="4" id="KW-1185">Reference proteome</keyword>
<evidence type="ECO:0000259" key="2">
    <source>
        <dbReference type="Pfam" id="PF01571"/>
    </source>
</evidence>
<evidence type="ECO:0000256" key="1">
    <source>
        <dbReference type="PIRSR" id="PIRSR006487-1"/>
    </source>
</evidence>
<comment type="caution">
    <text evidence="3">The sequence shown here is derived from an EMBL/GenBank/DDBJ whole genome shotgun (WGS) entry which is preliminary data.</text>
</comment>
<keyword evidence="3" id="KW-0808">Transferase</keyword>
<dbReference type="Pfam" id="PF01571">
    <property type="entry name" value="GCV_T"/>
    <property type="match status" value="1"/>
</dbReference>
<reference evidence="3 4" key="1">
    <citation type="submission" date="2019-08" db="EMBL/GenBank/DDBJ databases">
        <title>Pelomicrobium methylotrophicum gen. nov., sp. nov. a moderately thermophilic, facultatively anaerobic, lithoautotrophic and methylotrophic bacterium isolated from a terrestrial mud volcano.</title>
        <authorList>
            <person name="Slobodkina G.B."/>
            <person name="Merkel A.Y."/>
            <person name="Slobodkin A.I."/>
        </authorList>
    </citation>
    <scope>NUCLEOTIDE SEQUENCE [LARGE SCALE GENOMIC DNA]</scope>
    <source>
        <strain evidence="3 4">SM250</strain>
    </source>
</reference>
<accession>A0A5C7EP37</accession>
<dbReference type="Gene3D" id="3.30.1360.120">
    <property type="entry name" value="Probable tRNA modification gtpase trme, domain 1"/>
    <property type="match status" value="1"/>
</dbReference>
<proteinExistence type="predicted"/>
<dbReference type="InterPro" id="IPR029043">
    <property type="entry name" value="GcvT/YgfZ_C"/>
</dbReference>
<dbReference type="PIRSF" id="PIRSF006487">
    <property type="entry name" value="GcvT"/>
    <property type="match status" value="1"/>
</dbReference>
<protein>
    <submittedName>
        <fullName evidence="3">Aminomethyl transferase family protein</fullName>
    </submittedName>
</protein>
<dbReference type="SUPFAM" id="SSF103025">
    <property type="entry name" value="Folate-binding domain"/>
    <property type="match status" value="1"/>
</dbReference>
<dbReference type="InterPro" id="IPR028896">
    <property type="entry name" value="GcvT/YgfZ/DmdA"/>
</dbReference>
<sequence>MQMSVPEPPLTASFRARGVPLDPFGPGLFVPRFFSDPLAEQRATRAATGLYDFSFMACFEARGPQTLSFLHRLQTRDLDGLAPGRIAYTLLLRDDGSVFIDATVWRFGEERYWLVTGRRSDIEHVRQVAADFDLEIQDRSGWDAVIALQGPASAALLRRCGAGALPDYFAFLETRLFGEPCRVARIGYTGELGYEIFVDRAATKALWEGLVDAGRSAGLAECGFAAADALRVEAGFLLFTRELAQPATPHELGLGRLLSPRGDYLGATALARHREQKRLVGLVPMPRFEEEARASEVPPRPTVPAPGTAILTSAAPSALFGRVLGLGFVHPQDRYPGTRVAITPRITARVARLPFYDPMKRVPRSTA</sequence>
<dbReference type="OrthoDB" id="5288518at2"/>
<dbReference type="PANTHER" id="PTHR43757">
    <property type="entry name" value="AMINOMETHYLTRANSFERASE"/>
    <property type="match status" value="1"/>
</dbReference>
<dbReference type="SUPFAM" id="SSF101790">
    <property type="entry name" value="Aminomethyltransferase beta-barrel domain"/>
    <property type="match status" value="1"/>
</dbReference>
<dbReference type="GO" id="GO:0016740">
    <property type="term" value="F:transferase activity"/>
    <property type="evidence" value="ECO:0007669"/>
    <property type="project" value="UniProtKB-KW"/>
</dbReference>
<dbReference type="InterPro" id="IPR027266">
    <property type="entry name" value="TrmE/GcvT-like"/>
</dbReference>
<name>A0A5C7EP37_9PROT</name>
<dbReference type="PANTHER" id="PTHR43757:SF2">
    <property type="entry name" value="AMINOMETHYLTRANSFERASE, MITOCHONDRIAL"/>
    <property type="match status" value="1"/>
</dbReference>
<dbReference type="AlphaFoldDB" id="A0A5C7EP37"/>
<dbReference type="GO" id="GO:0005829">
    <property type="term" value="C:cytosol"/>
    <property type="evidence" value="ECO:0007669"/>
    <property type="project" value="TreeGrafter"/>
</dbReference>
<feature type="domain" description="GCVT N-terminal" evidence="2">
    <location>
        <begin position="32"/>
        <end position="258"/>
    </location>
</feature>
<dbReference type="InterPro" id="IPR006222">
    <property type="entry name" value="GCVT_N"/>
</dbReference>
<evidence type="ECO:0000313" key="4">
    <source>
        <dbReference type="Proteomes" id="UP000321201"/>
    </source>
</evidence>
<feature type="binding site" evidence="1">
    <location>
        <position position="195"/>
    </location>
    <ligand>
        <name>substrate</name>
    </ligand>
</feature>
<evidence type="ECO:0000313" key="3">
    <source>
        <dbReference type="EMBL" id="TXF10024.1"/>
    </source>
</evidence>
<gene>
    <name evidence="3" type="ORF">FR698_15960</name>
</gene>
<organism evidence="3 4">
    <name type="scientific">Pelomicrobium methylotrophicum</name>
    <dbReference type="NCBI Taxonomy" id="2602750"/>
    <lineage>
        <taxon>Bacteria</taxon>
        <taxon>Pseudomonadati</taxon>
        <taxon>Pseudomonadota</taxon>
        <taxon>Hydrogenophilia</taxon>
        <taxon>Hydrogenophilia incertae sedis</taxon>
        <taxon>Pelomicrobium</taxon>
    </lineage>
</organism>